<gene>
    <name evidence="1" type="ORF">S01H1_29023</name>
</gene>
<proteinExistence type="predicted"/>
<protein>
    <recommendedName>
        <fullName evidence="2">Cysteine-rich domain-containing protein</fullName>
    </recommendedName>
</protein>
<reference evidence="1" key="1">
    <citation type="journal article" date="2014" name="Front. Microbiol.">
        <title>High frequency of phylogenetically diverse reductive dehalogenase-homologous genes in deep subseafloor sedimentary metagenomes.</title>
        <authorList>
            <person name="Kawai M."/>
            <person name="Futagami T."/>
            <person name="Toyoda A."/>
            <person name="Takaki Y."/>
            <person name="Nishi S."/>
            <person name="Hori S."/>
            <person name="Arai W."/>
            <person name="Tsubouchi T."/>
            <person name="Morono Y."/>
            <person name="Uchiyama I."/>
            <person name="Ito T."/>
            <person name="Fujiyama A."/>
            <person name="Inagaki F."/>
            <person name="Takami H."/>
        </authorList>
    </citation>
    <scope>NUCLEOTIDE SEQUENCE</scope>
    <source>
        <strain evidence="1">Expedition CK06-06</strain>
    </source>
</reference>
<dbReference type="AlphaFoldDB" id="X0T1J1"/>
<name>X0T1J1_9ZZZZ</name>
<sequence length="67" mass="7392">MNCGTVNKQIQSERLREASATGADVLLTFCPKCQIHFRCAMHDDKLGEELRIEIEDITSLAAKALTG</sequence>
<evidence type="ECO:0008006" key="2">
    <source>
        <dbReference type="Google" id="ProtNLM"/>
    </source>
</evidence>
<comment type="caution">
    <text evidence="1">The sequence shown here is derived from an EMBL/GenBank/DDBJ whole genome shotgun (WGS) entry which is preliminary data.</text>
</comment>
<organism evidence="1">
    <name type="scientific">marine sediment metagenome</name>
    <dbReference type="NCBI Taxonomy" id="412755"/>
    <lineage>
        <taxon>unclassified sequences</taxon>
        <taxon>metagenomes</taxon>
        <taxon>ecological metagenomes</taxon>
    </lineage>
</organism>
<accession>X0T1J1</accession>
<dbReference type="EMBL" id="BARS01017772">
    <property type="protein sequence ID" value="GAF87343.1"/>
    <property type="molecule type" value="Genomic_DNA"/>
</dbReference>
<evidence type="ECO:0000313" key="1">
    <source>
        <dbReference type="EMBL" id="GAF87343.1"/>
    </source>
</evidence>